<accession>A0ABX9FXJ0</accession>
<evidence type="ECO:0000313" key="1">
    <source>
        <dbReference type="EMBL" id="RBP09999.1"/>
    </source>
</evidence>
<comment type="caution">
    <text evidence="1">The sequence shown here is derived from an EMBL/GenBank/DDBJ whole genome shotgun (WGS) entry which is preliminary data.</text>
</comment>
<dbReference type="EMBL" id="QNRL01000006">
    <property type="protein sequence ID" value="RBP09999.1"/>
    <property type="molecule type" value="Genomic_DNA"/>
</dbReference>
<proteinExistence type="predicted"/>
<dbReference type="Proteomes" id="UP000253201">
    <property type="component" value="Unassembled WGS sequence"/>
</dbReference>
<organism evidence="1 2">
    <name type="scientific">Pseudocitrobacter faecalis</name>
    <dbReference type="NCBI Taxonomy" id="1398493"/>
    <lineage>
        <taxon>Bacteria</taxon>
        <taxon>Pseudomonadati</taxon>
        <taxon>Pseudomonadota</taxon>
        <taxon>Gammaproteobacteria</taxon>
        <taxon>Enterobacterales</taxon>
        <taxon>Enterobacteriaceae</taxon>
        <taxon>Pseudocitrobacter</taxon>
    </lineage>
</organism>
<name>A0ABX9FXJ0_9ENTR</name>
<keyword evidence="2" id="KW-1185">Reference proteome</keyword>
<evidence type="ECO:0000313" key="2">
    <source>
        <dbReference type="Proteomes" id="UP000253201"/>
    </source>
</evidence>
<sequence length="72" mass="8560">MEAGRIIATFRHLPHLLMHLFWIHLAHLPPVNLRHSTKSHKIRKLHFDTFSSPTPITEIKKRNLITRYRNSS</sequence>
<protein>
    <submittedName>
        <fullName evidence="1">Uncharacterized protein</fullName>
    </submittedName>
</protein>
<reference evidence="1 2" key="1">
    <citation type="submission" date="2018-06" db="EMBL/GenBank/DDBJ databases">
        <title>Genomic Encyclopedia of Type Strains, Phase IV (KMG-IV): sequencing the most valuable type-strain genomes for metagenomic binning, comparative biology and taxonomic classification.</title>
        <authorList>
            <person name="Goeker M."/>
        </authorList>
    </citation>
    <scope>NUCLEOTIDE SEQUENCE [LARGE SCALE GENOMIC DNA]</scope>
    <source>
        <strain evidence="1 2">DSM 27453</strain>
    </source>
</reference>
<gene>
    <name evidence="1" type="ORF">DFQ50_10657</name>
</gene>